<dbReference type="NCBIfam" id="TIGR03506">
    <property type="entry name" value="FlgEFG_subfam"/>
    <property type="match status" value="1"/>
</dbReference>
<dbReference type="InterPro" id="IPR001444">
    <property type="entry name" value="Flag_bb_rod_N"/>
</dbReference>
<dbReference type="PANTHER" id="PTHR30435">
    <property type="entry name" value="FLAGELLAR PROTEIN"/>
    <property type="match status" value="1"/>
</dbReference>
<accession>A0A3D8IIA7</accession>
<dbReference type="RefSeq" id="WP_115550718.1">
    <property type="nucleotide sequence ID" value="NZ_CAONBV010000053.1"/>
</dbReference>
<keyword evidence="9" id="KW-1185">Reference proteome</keyword>
<dbReference type="Pfam" id="PF00460">
    <property type="entry name" value="Flg_bb_rod"/>
    <property type="match status" value="1"/>
</dbReference>
<dbReference type="Pfam" id="PF06429">
    <property type="entry name" value="Flg_bbr_C"/>
    <property type="match status" value="1"/>
</dbReference>
<proteinExistence type="inferred from homology"/>
<evidence type="ECO:0000256" key="4">
    <source>
        <dbReference type="RuleBase" id="RU362116"/>
    </source>
</evidence>
<feature type="domain" description="Flagellar hook protein FlgE/F/G-like D1" evidence="7">
    <location>
        <begin position="114"/>
        <end position="151"/>
    </location>
</feature>
<dbReference type="Pfam" id="PF22692">
    <property type="entry name" value="LlgE_F_G_D1"/>
    <property type="match status" value="1"/>
</dbReference>
<gene>
    <name evidence="8" type="ORF">CQA43_00810</name>
</gene>
<dbReference type="AlphaFoldDB" id="A0A3D8IIA7"/>
<name>A0A3D8IIA7_9HELI</name>
<keyword evidence="8" id="KW-0969">Cilium</keyword>
<organism evidence="8 9">
    <name type="scientific">Helicobacter ganmani</name>
    <dbReference type="NCBI Taxonomy" id="60246"/>
    <lineage>
        <taxon>Bacteria</taxon>
        <taxon>Pseudomonadati</taxon>
        <taxon>Campylobacterota</taxon>
        <taxon>Epsilonproteobacteria</taxon>
        <taxon>Campylobacterales</taxon>
        <taxon>Helicobacteraceae</taxon>
        <taxon>Helicobacter</taxon>
    </lineage>
</organism>
<keyword evidence="8" id="KW-0282">Flagellum</keyword>
<evidence type="ECO:0000259" key="7">
    <source>
        <dbReference type="Pfam" id="PF22692"/>
    </source>
</evidence>
<evidence type="ECO:0000313" key="9">
    <source>
        <dbReference type="Proteomes" id="UP000256650"/>
    </source>
</evidence>
<dbReference type="Gene3D" id="2.10.10.90">
    <property type="match status" value="1"/>
</dbReference>
<sequence length="766" mass="82538">MVGAFYNGISGIRTHQFGIDSTSNNIANVNTVGYRANLPEFKSLFATSMSYVNANSPISNDYNYGSTIGSNAINANDGTYVSAEGDFNVAYSGKGWFVVGLNKNGAFDINAPVYNGTQQNYFTRDGSFSLDGEGYLVNSSGYYMYGINLGKIAADGTMTGTNNLEGDYAGLSGSNLQPLQIPKNLTYKPTLTTEVGLSINLNRTQNPKGIGNLKDENDNFSMDKFLTQDLNALMNAKGELLDPKNYKDINISLERGGVTTKYTFTYGGAENGFKTIGELMNLIKEQTGLTLGLKLDSEGNPSDCSLYLSNGGMQDVKVSINGKLADKLGLKSSNNNLESAFGSAIQGFVDNTEYQNQALVKYNGMIFQKNGDGIANGNPLDNPDGWTLVDSSGVPAYQGAQAKEYKQDELVISEGKVYRKLTNDVTEVTNPITGEVTIAAPEEDAANWEEVANATLGEVQEYTAGTTYAQDSIVSYNGILYRKTNGAGDTNPAEDNRGWSILSVASISSTQLQVPTYETNTEIYSDSGEKFILKTQYILVEQANRDVTPEVLERWEVRSSIYDGVGKVMISENPTISEITFNDDGSANAEIFEVPFNGGNVRVDLTQSADGKTSSNFAYADSDTKSTTQDGTAAGTMKDIVIDENGIIMVNFTNGKLEPIGRFGVAAFVNDQGLSKVGGNLFQMNARTINGETAVVSGPPLLAWEEGGLAALKYGKVLDHMLETSNADTGTALTDLIVYQRGYQMSAKSITTADQLMQEAIQLKRN</sequence>
<dbReference type="GO" id="GO:0009425">
    <property type="term" value="C:bacterial-type flagellum basal body"/>
    <property type="evidence" value="ECO:0007669"/>
    <property type="project" value="UniProtKB-SubCell"/>
</dbReference>
<dbReference type="OrthoDB" id="9804559at2"/>
<evidence type="ECO:0000256" key="1">
    <source>
        <dbReference type="ARBA" id="ARBA00004117"/>
    </source>
</evidence>
<dbReference type="GO" id="GO:0071978">
    <property type="term" value="P:bacterial-type flagellum-dependent swarming motility"/>
    <property type="evidence" value="ECO:0007669"/>
    <property type="project" value="TreeGrafter"/>
</dbReference>
<comment type="caution">
    <text evidence="8">The sequence shown here is derived from an EMBL/GenBank/DDBJ whole genome shotgun (WGS) entry which is preliminary data.</text>
</comment>
<dbReference type="PANTHER" id="PTHR30435:SF19">
    <property type="entry name" value="FLAGELLAR BASAL-BODY ROD PROTEIN FLGG"/>
    <property type="match status" value="1"/>
</dbReference>
<comment type="similarity">
    <text evidence="2 4">Belongs to the flagella basal body rod proteins family.</text>
</comment>
<evidence type="ECO:0000256" key="2">
    <source>
        <dbReference type="ARBA" id="ARBA00009677"/>
    </source>
</evidence>
<keyword evidence="8" id="KW-0966">Cell projection</keyword>
<dbReference type="Proteomes" id="UP000256650">
    <property type="component" value="Unassembled WGS sequence"/>
</dbReference>
<evidence type="ECO:0000313" key="8">
    <source>
        <dbReference type="EMBL" id="RDU64384.1"/>
    </source>
</evidence>
<dbReference type="InterPro" id="IPR010930">
    <property type="entry name" value="Flg_bb/hook_C_dom"/>
</dbReference>
<dbReference type="EMBL" id="NXLS01000001">
    <property type="protein sequence ID" value="RDU64384.1"/>
    <property type="molecule type" value="Genomic_DNA"/>
</dbReference>
<dbReference type="SUPFAM" id="SSF117143">
    <property type="entry name" value="Flagellar hook protein flgE"/>
    <property type="match status" value="1"/>
</dbReference>
<evidence type="ECO:0000259" key="5">
    <source>
        <dbReference type="Pfam" id="PF00460"/>
    </source>
</evidence>
<feature type="domain" description="Flagellar basal-body/hook protein C-terminal" evidence="6">
    <location>
        <begin position="721"/>
        <end position="763"/>
    </location>
</feature>
<dbReference type="InterPro" id="IPR020013">
    <property type="entry name" value="Flagellar_FlgE/F/G"/>
</dbReference>
<evidence type="ECO:0000259" key="6">
    <source>
        <dbReference type="Pfam" id="PF06429"/>
    </source>
</evidence>
<reference evidence="8 9" key="1">
    <citation type="submission" date="2018-04" db="EMBL/GenBank/DDBJ databases">
        <title>Novel Campyloabacter and Helicobacter Species and Strains.</title>
        <authorList>
            <person name="Mannion A.J."/>
            <person name="Shen Z."/>
            <person name="Fox J.G."/>
        </authorList>
    </citation>
    <scope>NUCLEOTIDE SEQUENCE [LARGE SCALE GENOMIC DNA]</scope>
    <source>
        <strain evidence="8 9">MIT 99-5101</strain>
    </source>
</reference>
<dbReference type="InterPro" id="IPR053967">
    <property type="entry name" value="LlgE_F_G-like_D1"/>
</dbReference>
<dbReference type="InterPro" id="IPR037925">
    <property type="entry name" value="FlgE/F/G-like"/>
</dbReference>
<comment type="subcellular location">
    <subcellularLocation>
        <location evidence="1 4">Bacterial flagellum basal body</location>
    </subcellularLocation>
</comment>
<evidence type="ECO:0000256" key="3">
    <source>
        <dbReference type="ARBA" id="ARBA00023143"/>
    </source>
</evidence>
<protein>
    <submittedName>
        <fullName evidence="8">Flagellar biosynthesis protein FlgE</fullName>
    </submittedName>
</protein>
<keyword evidence="3 4" id="KW-0975">Bacterial flagellum</keyword>
<dbReference type="GeneID" id="82534835"/>
<feature type="domain" description="Flagellar basal body rod protein N-terminal" evidence="5">
    <location>
        <begin position="6"/>
        <end position="35"/>
    </location>
</feature>